<gene>
    <name evidence="6" type="ORF">SANBI_002075</name>
</gene>
<comment type="similarity">
    <text evidence="1">Belongs to the DNA polymerase type-Y family.</text>
</comment>
<reference evidence="7" key="1">
    <citation type="submission" date="2023-11" db="EMBL/GenBank/DDBJ databases">
        <authorList>
            <person name="Helweg L.P."/>
            <person name="Kiel A."/>
            <person name="Hitz F."/>
            <person name="Ruckert-Reed C."/>
            <person name="Busche T."/>
            <person name="Kaltschmidt B."/>
            <person name="Kaltschmidt C."/>
        </authorList>
    </citation>
    <scope>NUCLEOTIDE SEQUENCE [LARGE SCALE GENOMIC DNA]</scope>
    <source>
        <strain evidence="7">4.1</strain>
    </source>
</reference>
<name>A0AAF1C1M2_9MICO</name>
<dbReference type="Gene3D" id="3.30.70.270">
    <property type="match status" value="1"/>
</dbReference>
<dbReference type="GO" id="GO:0006281">
    <property type="term" value="P:DNA repair"/>
    <property type="evidence" value="ECO:0007669"/>
    <property type="project" value="InterPro"/>
</dbReference>
<dbReference type="InterPro" id="IPR043502">
    <property type="entry name" value="DNA/RNA_pol_sf"/>
</dbReference>
<dbReference type="Gene3D" id="3.40.1170.60">
    <property type="match status" value="1"/>
</dbReference>
<evidence type="ECO:0000256" key="1">
    <source>
        <dbReference type="ARBA" id="ARBA00010945"/>
    </source>
</evidence>
<evidence type="ECO:0000256" key="3">
    <source>
        <dbReference type="ARBA" id="ARBA00025589"/>
    </source>
</evidence>
<feature type="region of interest" description="Disordered" evidence="4">
    <location>
        <begin position="1"/>
        <end position="88"/>
    </location>
</feature>
<dbReference type="AlphaFoldDB" id="A0AAF1C1M2"/>
<dbReference type="CDD" id="cd03468">
    <property type="entry name" value="PolY_like"/>
    <property type="match status" value="1"/>
</dbReference>
<evidence type="ECO:0000259" key="5">
    <source>
        <dbReference type="PROSITE" id="PS50173"/>
    </source>
</evidence>
<protein>
    <submittedName>
        <fullName evidence="6">DNA polymerase Y family protein</fullName>
    </submittedName>
</protein>
<dbReference type="Proteomes" id="UP001304340">
    <property type="component" value="Chromosome"/>
</dbReference>
<keyword evidence="7" id="KW-1185">Reference proteome</keyword>
<dbReference type="SUPFAM" id="SSF56672">
    <property type="entry name" value="DNA/RNA polymerases"/>
    <property type="match status" value="1"/>
</dbReference>
<evidence type="ECO:0000313" key="7">
    <source>
        <dbReference type="Proteomes" id="UP001304340"/>
    </source>
</evidence>
<dbReference type="KEGG" id="sbil:SANBI_002075"/>
<dbReference type="Pfam" id="PF00817">
    <property type="entry name" value="IMS"/>
    <property type="match status" value="1"/>
</dbReference>
<feature type="compositionally biased region" description="Low complexity" evidence="4">
    <location>
        <begin position="1"/>
        <end position="40"/>
    </location>
</feature>
<dbReference type="InterPro" id="IPR001126">
    <property type="entry name" value="UmuC"/>
</dbReference>
<feature type="compositionally biased region" description="Low complexity" evidence="4">
    <location>
        <begin position="70"/>
        <end position="80"/>
    </location>
</feature>
<proteinExistence type="inferred from homology"/>
<evidence type="ECO:0000313" key="6">
    <source>
        <dbReference type="EMBL" id="WPF80839.1"/>
    </source>
</evidence>
<evidence type="ECO:0000256" key="4">
    <source>
        <dbReference type="SAM" id="MobiDB-lite"/>
    </source>
</evidence>
<dbReference type="InterPro" id="IPR043128">
    <property type="entry name" value="Rev_trsase/Diguanyl_cyclase"/>
</dbReference>
<dbReference type="EMBL" id="CP138359">
    <property type="protein sequence ID" value="WPF80839.1"/>
    <property type="molecule type" value="Genomic_DNA"/>
</dbReference>
<dbReference type="InterPro" id="IPR050356">
    <property type="entry name" value="SulA_CellDiv_inhibitor"/>
</dbReference>
<sequence length="614" mass="64660">MTTVPTVPPADVRAADASPADASPAGASPADASPADARPTGAHPAGTHPAGTHPAGTHPAGTQPTGAHPTAATSTSAAATRHVPGASAHRTAVVWVPDWPVVAAMRAAEVPAQQPAAVHDGRRIVASSAPARSQGVRRGMRLRTAQECCPELELLPVDDARDTRDFEPVAVAVETLVAGLEIARPGLILLPALGASRYHGSEEELARRLVETVAERTGHESQVGIADGILASLLAARTALLLPPGQTAQFLATHPLDALLHAATSPDAVDETRELVHLWTRLGLRTLADLSALAEADVHTRFGERGRWAHRMARGADLRPPARRRLEPDIGVETALDPPVERVDTAAFVARSLAEDLYALVLERSVTCSRLRISAHTESGLALSRTWRTDDGALGGLSAARITDRVRWQLEGWLSATGVRGEGDPEPSPLVRLAITAEGVVAAGAQQGRLWGAASGDELRARRVTERVQGILGGDGVLSATLQGGRSARDQVHLVPWGDTHPAPRALDRPWPGQLPQPAPATVPAEPADVTLLDAQGEPVLVNVRLATSGEPAVLVTASGRHRVTGWAGPWPLAERWWGETAQRRVYVQVVLDDDTALLLACTGGQWTCEALYD</sequence>
<comment type="function">
    <text evidence="3">Poorly processive, error-prone DNA polymerase involved in untargeted mutagenesis. Copies undamaged DNA at stalled replication forks, which arise in vivo from mismatched or misaligned primer ends. These misaligned primers can be extended by PolIV. Exhibits no 3'-5' exonuclease (proofreading) activity. May be involved in translesional synthesis, in conjunction with the beta clamp from PolIII.</text>
</comment>
<keyword evidence="2" id="KW-0227">DNA damage</keyword>
<organism evidence="6 7">
    <name type="scientific">Sanguibacter biliveldensis</name>
    <dbReference type="NCBI Taxonomy" id="3030830"/>
    <lineage>
        <taxon>Bacteria</taxon>
        <taxon>Bacillati</taxon>
        <taxon>Actinomycetota</taxon>
        <taxon>Actinomycetes</taxon>
        <taxon>Micrococcales</taxon>
        <taxon>Sanguibacteraceae</taxon>
        <taxon>Sanguibacter</taxon>
    </lineage>
</organism>
<dbReference type="PROSITE" id="PS50173">
    <property type="entry name" value="UMUC"/>
    <property type="match status" value="1"/>
</dbReference>
<feature type="domain" description="UmuC" evidence="5">
    <location>
        <begin position="114"/>
        <end position="239"/>
    </location>
</feature>
<dbReference type="RefSeq" id="WP_319154745.1">
    <property type="nucleotide sequence ID" value="NZ_CP138359.1"/>
</dbReference>
<dbReference type="PANTHER" id="PTHR35369">
    <property type="entry name" value="BLR3025 PROTEIN-RELATED"/>
    <property type="match status" value="1"/>
</dbReference>
<evidence type="ECO:0000256" key="2">
    <source>
        <dbReference type="ARBA" id="ARBA00022763"/>
    </source>
</evidence>
<dbReference type="PANTHER" id="PTHR35369:SF2">
    <property type="entry name" value="BLR3025 PROTEIN"/>
    <property type="match status" value="1"/>
</dbReference>
<accession>A0AAF1C1M2</accession>